<dbReference type="Proteomes" id="UP001530293">
    <property type="component" value="Unassembled WGS sequence"/>
</dbReference>
<proteinExistence type="predicted"/>
<name>A0ABD3MZJ0_9STRA</name>
<evidence type="ECO:0000313" key="2">
    <source>
        <dbReference type="Proteomes" id="UP001530293"/>
    </source>
</evidence>
<protein>
    <submittedName>
        <fullName evidence="1">Uncharacterized protein</fullName>
    </submittedName>
</protein>
<dbReference type="EMBL" id="JALLBG020000056">
    <property type="protein sequence ID" value="KAL3769258.1"/>
    <property type="molecule type" value="Genomic_DNA"/>
</dbReference>
<accession>A0ABD3MZJ0</accession>
<sequence length="76" mass="8953">MHGTAKRGRWVHNIIDSALPRGMMFAIRDDVEMIPGRIQYVKVIVTINEYEHISYCQIKMIYVDNLLLNEHHLCKI</sequence>
<evidence type="ECO:0000313" key="1">
    <source>
        <dbReference type="EMBL" id="KAL3769258.1"/>
    </source>
</evidence>
<organism evidence="1 2">
    <name type="scientific">Discostella pseudostelligera</name>
    <dbReference type="NCBI Taxonomy" id="259834"/>
    <lineage>
        <taxon>Eukaryota</taxon>
        <taxon>Sar</taxon>
        <taxon>Stramenopiles</taxon>
        <taxon>Ochrophyta</taxon>
        <taxon>Bacillariophyta</taxon>
        <taxon>Coscinodiscophyceae</taxon>
        <taxon>Thalassiosirophycidae</taxon>
        <taxon>Stephanodiscales</taxon>
        <taxon>Stephanodiscaceae</taxon>
        <taxon>Discostella</taxon>
    </lineage>
</organism>
<gene>
    <name evidence="1" type="ORF">ACHAWU_007012</name>
</gene>
<reference evidence="1 2" key="1">
    <citation type="submission" date="2024-10" db="EMBL/GenBank/DDBJ databases">
        <title>Updated reference genomes for cyclostephanoid diatoms.</title>
        <authorList>
            <person name="Roberts W.R."/>
            <person name="Alverson A.J."/>
        </authorList>
    </citation>
    <scope>NUCLEOTIDE SEQUENCE [LARGE SCALE GENOMIC DNA]</scope>
    <source>
        <strain evidence="1 2">AJA232-27</strain>
    </source>
</reference>
<comment type="caution">
    <text evidence="1">The sequence shown here is derived from an EMBL/GenBank/DDBJ whole genome shotgun (WGS) entry which is preliminary data.</text>
</comment>
<keyword evidence="2" id="KW-1185">Reference proteome</keyword>
<dbReference type="AlphaFoldDB" id="A0ABD3MZJ0"/>